<feature type="compositionally biased region" description="Basic and acidic residues" evidence="1">
    <location>
        <begin position="100"/>
        <end position="109"/>
    </location>
</feature>
<organism evidence="3 4">
    <name type="scientific">Platanthera guangdongensis</name>
    <dbReference type="NCBI Taxonomy" id="2320717"/>
    <lineage>
        <taxon>Eukaryota</taxon>
        <taxon>Viridiplantae</taxon>
        <taxon>Streptophyta</taxon>
        <taxon>Embryophyta</taxon>
        <taxon>Tracheophyta</taxon>
        <taxon>Spermatophyta</taxon>
        <taxon>Magnoliopsida</taxon>
        <taxon>Liliopsida</taxon>
        <taxon>Asparagales</taxon>
        <taxon>Orchidaceae</taxon>
        <taxon>Orchidoideae</taxon>
        <taxon>Orchideae</taxon>
        <taxon>Orchidinae</taxon>
        <taxon>Platanthera</taxon>
    </lineage>
</organism>
<keyword evidence="4" id="KW-1185">Reference proteome</keyword>
<feature type="region of interest" description="Disordered" evidence="1">
    <location>
        <begin position="1"/>
        <end position="109"/>
    </location>
</feature>
<protein>
    <submittedName>
        <fullName evidence="3">Zinc finger CCCH domain-containing protein 62</fullName>
    </submittedName>
</protein>
<proteinExistence type="predicted"/>
<evidence type="ECO:0000259" key="2">
    <source>
        <dbReference type="Pfam" id="PF24766"/>
    </source>
</evidence>
<dbReference type="PANTHER" id="PTHR35323:SF2">
    <property type="entry name" value="SAP DOMAIN-CONTAINING PROTEIN"/>
    <property type="match status" value="1"/>
</dbReference>
<dbReference type="PANTHER" id="PTHR35323">
    <property type="entry name" value="SAP DOMAIN-CONTAINING PROTEIN"/>
    <property type="match status" value="1"/>
</dbReference>
<gene>
    <name evidence="3" type="ORF">KSP40_PGU017175</name>
</gene>
<feature type="compositionally biased region" description="Acidic residues" evidence="1">
    <location>
        <begin position="20"/>
        <end position="94"/>
    </location>
</feature>
<feature type="domain" description="DUF7699" evidence="2">
    <location>
        <begin position="119"/>
        <end position="180"/>
    </location>
</feature>
<accession>A0ABR2MX65</accession>
<sequence length="245" mass="26943">MAAAGSMLKGREAVFSISSSDEESDSWVGEGDEEDDDDDDGEGEEEYSQSEDEDYEDEESESDQEVCTDSDESSDEDEEYESVSDDQSNEDDDNNACYPKEGKPTDDKLSDKVTDLLRQNFDKMSRSGKVLGKRTIVGRVVKESYGVEVLWSKGVKPLPPLYPLLVKGRNLYRFRTFRQEVLVTGVGGKEAAGGGEVGVVVRPERGFQMRETRWGNGDRNMADEVDETLGSDGLIGKDEGGGGLN</sequence>
<name>A0ABR2MX65_9ASPA</name>
<dbReference type="Pfam" id="PF24766">
    <property type="entry name" value="DUF7699"/>
    <property type="match status" value="1"/>
</dbReference>
<dbReference type="Proteomes" id="UP001412067">
    <property type="component" value="Unassembled WGS sequence"/>
</dbReference>
<dbReference type="InterPro" id="IPR056116">
    <property type="entry name" value="DUF7699"/>
</dbReference>
<feature type="compositionally biased region" description="Basic and acidic residues" evidence="1">
    <location>
        <begin position="235"/>
        <end position="245"/>
    </location>
</feature>
<evidence type="ECO:0000313" key="4">
    <source>
        <dbReference type="Proteomes" id="UP001412067"/>
    </source>
</evidence>
<evidence type="ECO:0000256" key="1">
    <source>
        <dbReference type="SAM" id="MobiDB-lite"/>
    </source>
</evidence>
<comment type="caution">
    <text evidence="3">The sequence shown here is derived from an EMBL/GenBank/DDBJ whole genome shotgun (WGS) entry which is preliminary data.</text>
</comment>
<feature type="region of interest" description="Disordered" evidence="1">
    <location>
        <begin position="214"/>
        <end position="245"/>
    </location>
</feature>
<dbReference type="EMBL" id="JBBWWR010000003">
    <property type="protein sequence ID" value="KAK8968818.1"/>
    <property type="molecule type" value="Genomic_DNA"/>
</dbReference>
<reference evidence="3 4" key="1">
    <citation type="journal article" date="2022" name="Nat. Plants">
        <title>Genomes of leafy and leafless Platanthera orchids illuminate the evolution of mycoheterotrophy.</title>
        <authorList>
            <person name="Li M.H."/>
            <person name="Liu K.W."/>
            <person name="Li Z."/>
            <person name="Lu H.C."/>
            <person name="Ye Q.L."/>
            <person name="Zhang D."/>
            <person name="Wang J.Y."/>
            <person name="Li Y.F."/>
            <person name="Zhong Z.M."/>
            <person name="Liu X."/>
            <person name="Yu X."/>
            <person name="Liu D.K."/>
            <person name="Tu X.D."/>
            <person name="Liu B."/>
            <person name="Hao Y."/>
            <person name="Liao X.Y."/>
            <person name="Jiang Y.T."/>
            <person name="Sun W.H."/>
            <person name="Chen J."/>
            <person name="Chen Y.Q."/>
            <person name="Ai Y."/>
            <person name="Zhai J.W."/>
            <person name="Wu S.S."/>
            <person name="Zhou Z."/>
            <person name="Hsiao Y.Y."/>
            <person name="Wu W.L."/>
            <person name="Chen Y.Y."/>
            <person name="Lin Y.F."/>
            <person name="Hsu J.L."/>
            <person name="Li C.Y."/>
            <person name="Wang Z.W."/>
            <person name="Zhao X."/>
            <person name="Zhong W.Y."/>
            <person name="Ma X.K."/>
            <person name="Ma L."/>
            <person name="Huang J."/>
            <person name="Chen G.Z."/>
            <person name="Huang M.Z."/>
            <person name="Huang L."/>
            <person name="Peng D.H."/>
            <person name="Luo Y.B."/>
            <person name="Zou S.Q."/>
            <person name="Chen S.P."/>
            <person name="Lan S."/>
            <person name="Tsai W.C."/>
            <person name="Van de Peer Y."/>
            <person name="Liu Z.J."/>
        </authorList>
    </citation>
    <scope>NUCLEOTIDE SEQUENCE [LARGE SCALE GENOMIC DNA]</scope>
    <source>
        <strain evidence="3">Lor288</strain>
    </source>
</reference>
<evidence type="ECO:0000313" key="3">
    <source>
        <dbReference type="EMBL" id="KAK8968818.1"/>
    </source>
</evidence>